<dbReference type="eggNOG" id="KOG1192">
    <property type="taxonomic scope" value="Eukaryota"/>
</dbReference>
<evidence type="ECO:0000256" key="3">
    <source>
        <dbReference type="RuleBase" id="RU003718"/>
    </source>
</evidence>
<dbReference type="Gene3D" id="3.40.50.2000">
    <property type="entry name" value="Glycogen Phosphorylase B"/>
    <property type="match status" value="2"/>
</dbReference>
<dbReference type="GO" id="GO:0008194">
    <property type="term" value="F:UDP-glycosyltransferase activity"/>
    <property type="evidence" value="ECO:0007669"/>
    <property type="project" value="InterPro"/>
</dbReference>
<dbReference type="KEGG" id="cam:101514917"/>
<evidence type="ECO:0000256" key="4">
    <source>
        <dbReference type="RuleBase" id="RU362057"/>
    </source>
</evidence>
<organism evidence="5 6">
    <name type="scientific">Cicer arietinum</name>
    <name type="common">Chickpea</name>
    <name type="synonym">Garbanzo</name>
    <dbReference type="NCBI Taxonomy" id="3827"/>
    <lineage>
        <taxon>Eukaryota</taxon>
        <taxon>Viridiplantae</taxon>
        <taxon>Streptophyta</taxon>
        <taxon>Embryophyta</taxon>
        <taxon>Tracheophyta</taxon>
        <taxon>Spermatophyta</taxon>
        <taxon>Magnoliopsida</taxon>
        <taxon>eudicotyledons</taxon>
        <taxon>Gunneridae</taxon>
        <taxon>Pentapetalae</taxon>
        <taxon>rosids</taxon>
        <taxon>fabids</taxon>
        <taxon>Fabales</taxon>
        <taxon>Fabaceae</taxon>
        <taxon>Papilionoideae</taxon>
        <taxon>50 kb inversion clade</taxon>
        <taxon>NPAAA clade</taxon>
        <taxon>Hologalegina</taxon>
        <taxon>IRL clade</taxon>
        <taxon>Cicereae</taxon>
        <taxon>Cicer</taxon>
    </lineage>
</organism>
<dbReference type="RefSeq" id="XP_004499689.1">
    <property type="nucleotide sequence ID" value="XM_004499632.3"/>
</dbReference>
<protein>
    <recommendedName>
        <fullName evidence="4">Glycosyltransferase</fullName>
        <ecNumber evidence="4">2.4.1.-</ecNumber>
    </recommendedName>
</protein>
<dbReference type="STRING" id="3827.A0A1S2Y5J8"/>
<keyword evidence="5" id="KW-1185">Reference proteome</keyword>
<keyword evidence="3" id="KW-0328">Glycosyltransferase</keyword>
<evidence type="ECO:0000313" key="6">
    <source>
        <dbReference type="RefSeq" id="XP_004499689.1"/>
    </source>
</evidence>
<evidence type="ECO:0000256" key="2">
    <source>
        <dbReference type="ARBA" id="ARBA00022679"/>
    </source>
</evidence>
<dbReference type="InterPro" id="IPR002213">
    <property type="entry name" value="UDP_glucos_trans"/>
</dbReference>
<dbReference type="PANTHER" id="PTHR48045:SF11">
    <property type="entry name" value="UDP-GLYCOSYLTRANSFERASE 72B1"/>
    <property type="match status" value="1"/>
</dbReference>
<dbReference type="PANTHER" id="PTHR48045">
    <property type="entry name" value="UDP-GLYCOSYLTRANSFERASE 72B1"/>
    <property type="match status" value="1"/>
</dbReference>
<comment type="similarity">
    <text evidence="1 3">Belongs to the UDP-glycosyltransferase family.</text>
</comment>
<dbReference type="AlphaFoldDB" id="A0A1S2Y5J8"/>
<dbReference type="InterPro" id="IPR035595">
    <property type="entry name" value="UDP_glycos_trans_CS"/>
</dbReference>
<dbReference type="FunFam" id="3.40.50.2000:FF:000056">
    <property type="entry name" value="Glycosyltransferase"/>
    <property type="match status" value="1"/>
</dbReference>
<reference evidence="5" key="1">
    <citation type="journal article" date="2013" name="Nat. Biotechnol.">
        <title>Draft genome sequence of chickpea (Cicer arietinum) provides a resource for trait improvement.</title>
        <authorList>
            <person name="Varshney R.K."/>
            <person name="Song C."/>
            <person name="Saxena R.K."/>
            <person name="Azam S."/>
            <person name="Yu S."/>
            <person name="Sharpe A.G."/>
            <person name="Cannon S."/>
            <person name="Baek J."/>
            <person name="Rosen B.D."/>
            <person name="Tar'an B."/>
            <person name="Millan T."/>
            <person name="Zhang X."/>
            <person name="Ramsay L.D."/>
            <person name="Iwata A."/>
            <person name="Wang Y."/>
            <person name="Nelson W."/>
            <person name="Farmer A.D."/>
            <person name="Gaur P.M."/>
            <person name="Soderlund C."/>
            <person name="Penmetsa R.V."/>
            <person name="Xu C."/>
            <person name="Bharti A.K."/>
            <person name="He W."/>
            <person name="Winter P."/>
            <person name="Zhao S."/>
            <person name="Hane J.K."/>
            <person name="Carrasquilla-Garcia N."/>
            <person name="Condie J.A."/>
            <person name="Upadhyaya H.D."/>
            <person name="Luo M.C."/>
            <person name="Thudi M."/>
            <person name="Gowda C.L."/>
            <person name="Singh N.P."/>
            <person name="Lichtenzveig J."/>
            <person name="Gali K.K."/>
            <person name="Rubio J."/>
            <person name="Nadarajan N."/>
            <person name="Dolezel J."/>
            <person name="Bansal K.C."/>
            <person name="Xu X."/>
            <person name="Edwards D."/>
            <person name="Zhang G."/>
            <person name="Kahl G."/>
            <person name="Gil J."/>
            <person name="Singh K.B."/>
            <person name="Datta S.K."/>
            <person name="Jackson S.A."/>
            <person name="Wang J."/>
            <person name="Cook D.R."/>
        </authorList>
    </citation>
    <scope>NUCLEOTIDE SEQUENCE [LARGE SCALE GENOMIC DNA]</scope>
    <source>
        <strain evidence="5">cv. CDC Frontier</strain>
    </source>
</reference>
<dbReference type="CDD" id="cd03784">
    <property type="entry name" value="GT1_Gtf-like"/>
    <property type="match status" value="1"/>
</dbReference>
<sequence length="497" mass="55413">MNNTKTMDQKICIAMVPCPGISHLIPFVEFAKLLVLHHKNFHITFLIPTLGSPTPTTKAILNSLPQNTIDFKFLPQINIEDLPPNLHIAGQMKVVVKHSLPSLYQEVNTLITSLQSKNNNLVALVFDFFSSDVIDIAKKFNLMSYVFGTSSAVAFQFCLNLPKLDESLSSEFMDKTKTFDIPNSNVSFKVKDFPDPALYARSSETYKAFLHVCQRLSLLDGVIVNSFTNLEPHAIKFMEDFLCVYPIGPIIQNESNSKVNKSTCINWLNNKPSKSVLFISFGSGGTLTQEQINEIAFGLELSGCNFLWVIRVPNKHSSSFYFSGSSKNSNSNSNCDFDDDPLNYLPLGFSERTKDQGLVVPLWAPQVDILGHSSIGGFLTHCGWSSCLESVFYGVPMIAWPLFAEQRMNASMLEDILKVAVRPKICDEDGIVKGEEVCRVIKILMDGGCLGLELKKRIEELKFGASDAMSEDGSSRKALSSLVLKWEERVSEKLNLF</sequence>
<proteinExistence type="inferred from homology"/>
<accession>A0A1S2Y5J8</accession>
<keyword evidence="2 3" id="KW-0808">Transferase</keyword>
<dbReference type="PaxDb" id="3827-XP_004499689.1"/>
<reference evidence="6" key="2">
    <citation type="submission" date="2025-08" db="UniProtKB">
        <authorList>
            <consortium name="RefSeq"/>
        </authorList>
    </citation>
    <scope>IDENTIFICATION</scope>
    <source>
        <tissue evidence="6">Etiolated seedlings</tissue>
    </source>
</reference>
<dbReference type="Pfam" id="PF00201">
    <property type="entry name" value="UDPGT"/>
    <property type="match status" value="1"/>
</dbReference>
<dbReference type="OrthoDB" id="1418030at2759"/>
<dbReference type="EC" id="2.4.1.-" evidence="4"/>
<dbReference type="GeneID" id="101514917"/>
<evidence type="ECO:0000256" key="1">
    <source>
        <dbReference type="ARBA" id="ARBA00009995"/>
    </source>
</evidence>
<dbReference type="Proteomes" id="UP000087171">
    <property type="component" value="Chromosome Ca5"/>
</dbReference>
<evidence type="ECO:0000313" key="5">
    <source>
        <dbReference type="Proteomes" id="UP000087171"/>
    </source>
</evidence>
<dbReference type="PROSITE" id="PS00375">
    <property type="entry name" value="UDPGT"/>
    <property type="match status" value="1"/>
</dbReference>
<name>A0A1S2Y5J8_CICAR</name>
<gene>
    <name evidence="6" type="primary">LOC101514917</name>
</gene>
<dbReference type="SUPFAM" id="SSF53756">
    <property type="entry name" value="UDP-Glycosyltransferase/glycogen phosphorylase"/>
    <property type="match status" value="1"/>
</dbReference>